<dbReference type="Gene3D" id="2.40.50.1020">
    <property type="entry name" value="LytTr DNA-binding domain"/>
    <property type="match status" value="1"/>
</dbReference>
<dbReference type="PROSITE" id="PS50930">
    <property type="entry name" value="HTH_LYTTR"/>
    <property type="match status" value="1"/>
</dbReference>
<reference evidence="4 5" key="1">
    <citation type="submission" date="2016-11" db="EMBL/GenBank/DDBJ databases">
        <title>Tenacibaculum sp. LPB0136, isolated from marine environment.</title>
        <authorList>
            <person name="Kim E."/>
            <person name="Yi H."/>
        </authorList>
    </citation>
    <scope>NUCLEOTIDE SEQUENCE [LARGE SCALE GENOMIC DNA]</scope>
    <source>
        <strain evidence="4 5">LPB0136</strain>
    </source>
</reference>
<keyword evidence="1" id="KW-0175">Coiled coil</keyword>
<dbReference type="InterPro" id="IPR046947">
    <property type="entry name" value="LytR-like"/>
</dbReference>
<feature type="transmembrane region" description="Helical" evidence="2">
    <location>
        <begin position="51"/>
        <end position="72"/>
    </location>
</feature>
<dbReference type="RefSeq" id="WP_072556341.1">
    <property type="nucleotide sequence ID" value="NZ_CP018155.1"/>
</dbReference>
<dbReference type="STRING" id="1850252.LPB136_10775"/>
<protein>
    <recommendedName>
        <fullName evidence="3">HTH LytTR-type domain-containing protein</fullName>
    </recommendedName>
</protein>
<dbReference type="OrthoDB" id="1118393at2"/>
<evidence type="ECO:0000313" key="5">
    <source>
        <dbReference type="Proteomes" id="UP000181898"/>
    </source>
</evidence>
<sequence length="291" mass="34405">MKKILDWLSIPYYFNSSNKFKITISFYIGLFVFIFLYLFKPFNLISLEGLLLKYTSAIGLITFFGVFFVLYIPALIFKTYFNEDNWTIGRNLLLIIVGIFFNGILIWYLSSNIKSSENFENLNLLTFLKYTYLVGTIPVVFFIFINEKNVREKRERRAHDINKYNKEKRELEKKELDLKAEIFSENKKESISFNINDLVYITSQGNYASLFLRKEKEIKEKILRVTLNKVEEKLKIYPNIIRCHKSYIINANFIIDIKGNARGYILKSDIIPMDIPVSRSFSKQSLQKLLK</sequence>
<feature type="transmembrane region" description="Helical" evidence="2">
    <location>
        <begin position="92"/>
        <end position="110"/>
    </location>
</feature>
<gene>
    <name evidence="4" type="ORF">LPB136_10775</name>
</gene>
<dbReference type="KEGG" id="ten:LPB136_10775"/>
<proteinExistence type="predicted"/>
<dbReference type="GO" id="GO:0003677">
    <property type="term" value="F:DNA binding"/>
    <property type="evidence" value="ECO:0007669"/>
    <property type="project" value="InterPro"/>
</dbReference>
<keyword evidence="2" id="KW-1133">Transmembrane helix</keyword>
<evidence type="ECO:0000256" key="1">
    <source>
        <dbReference type="SAM" id="Coils"/>
    </source>
</evidence>
<feature type="coiled-coil region" evidence="1">
    <location>
        <begin position="154"/>
        <end position="181"/>
    </location>
</feature>
<accession>A0A1L3JL23</accession>
<dbReference type="Pfam" id="PF04397">
    <property type="entry name" value="LytTR"/>
    <property type="match status" value="1"/>
</dbReference>
<evidence type="ECO:0000313" key="4">
    <source>
        <dbReference type="EMBL" id="APG65817.1"/>
    </source>
</evidence>
<dbReference type="PANTHER" id="PTHR37299">
    <property type="entry name" value="TRANSCRIPTIONAL REGULATOR-RELATED"/>
    <property type="match status" value="1"/>
</dbReference>
<dbReference type="SMART" id="SM00850">
    <property type="entry name" value="LytTR"/>
    <property type="match status" value="1"/>
</dbReference>
<dbReference type="PANTHER" id="PTHR37299:SF1">
    <property type="entry name" value="STAGE 0 SPORULATION PROTEIN A HOMOLOG"/>
    <property type="match status" value="1"/>
</dbReference>
<dbReference type="AlphaFoldDB" id="A0A1L3JL23"/>
<evidence type="ECO:0000256" key="2">
    <source>
        <dbReference type="SAM" id="Phobius"/>
    </source>
</evidence>
<keyword evidence="2" id="KW-0472">Membrane</keyword>
<dbReference type="Proteomes" id="UP000181898">
    <property type="component" value="Chromosome"/>
</dbReference>
<feature type="transmembrane region" description="Helical" evidence="2">
    <location>
        <begin position="20"/>
        <end position="39"/>
    </location>
</feature>
<dbReference type="EMBL" id="CP018155">
    <property type="protein sequence ID" value="APG65817.1"/>
    <property type="molecule type" value="Genomic_DNA"/>
</dbReference>
<feature type="transmembrane region" description="Helical" evidence="2">
    <location>
        <begin position="130"/>
        <end position="147"/>
    </location>
</feature>
<keyword evidence="5" id="KW-1185">Reference proteome</keyword>
<keyword evidence="2" id="KW-0812">Transmembrane</keyword>
<dbReference type="GO" id="GO:0000156">
    <property type="term" value="F:phosphorelay response regulator activity"/>
    <property type="evidence" value="ECO:0007669"/>
    <property type="project" value="InterPro"/>
</dbReference>
<dbReference type="InterPro" id="IPR007492">
    <property type="entry name" value="LytTR_DNA-bd_dom"/>
</dbReference>
<evidence type="ECO:0000259" key="3">
    <source>
        <dbReference type="PROSITE" id="PS50930"/>
    </source>
</evidence>
<name>A0A1L3JL23_9FLAO</name>
<organism evidence="4 5">
    <name type="scientific">Tenacibaculum todarodis</name>
    <dbReference type="NCBI Taxonomy" id="1850252"/>
    <lineage>
        <taxon>Bacteria</taxon>
        <taxon>Pseudomonadati</taxon>
        <taxon>Bacteroidota</taxon>
        <taxon>Flavobacteriia</taxon>
        <taxon>Flavobacteriales</taxon>
        <taxon>Flavobacteriaceae</taxon>
        <taxon>Tenacibaculum</taxon>
    </lineage>
</organism>
<feature type="domain" description="HTH LytTR-type" evidence="3">
    <location>
        <begin position="183"/>
        <end position="291"/>
    </location>
</feature>